<feature type="region of interest" description="Disordered" evidence="1">
    <location>
        <begin position="1"/>
        <end position="92"/>
    </location>
</feature>
<dbReference type="Proteomes" id="UP000030466">
    <property type="component" value="Unassembled WGS sequence"/>
</dbReference>
<keyword evidence="4" id="KW-1185">Reference proteome</keyword>
<dbReference type="OrthoDB" id="5194448at2"/>
<gene>
    <name evidence="3" type="ORF">GY22_12965</name>
</gene>
<sequence>MFGRKKEADRAGSTSVTAAAAPTEPVAAPRQTPGKGRPTPSRRQQEAARRRPLVPEDRKAAKAQSRDAAREQRMRAQAGMAAGDERFLGPRDRGPQRRFARDWVDSRINVGEYLMVVALLALVILFFPVQDVATYGVYLIWALMILGIVDAVLSTARMKKAMQAKFGTVERGVRWYAAMRSFTMRRLRLPKPQVARGERPS</sequence>
<evidence type="ECO:0000313" key="3">
    <source>
        <dbReference type="EMBL" id="KHD96772.1"/>
    </source>
</evidence>
<feature type="transmembrane region" description="Helical" evidence="2">
    <location>
        <begin position="135"/>
        <end position="153"/>
    </location>
</feature>
<proteinExistence type="predicted"/>
<dbReference type="EMBL" id="JSUH01000012">
    <property type="protein sequence ID" value="KHD96772.1"/>
    <property type="molecule type" value="Genomic_DNA"/>
</dbReference>
<evidence type="ECO:0000256" key="1">
    <source>
        <dbReference type="SAM" id="MobiDB-lite"/>
    </source>
</evidence>
<keyword evidence="2" id="KW-0472">Membrane</keyword>
<organism evidence="3 4">
    <name type="scientific">Kocuria rosea subsp. polaris</name>
    <dbReference type="NCBI Taxonomy" id="136273"/>
    <lineage>
        <taxon>Bacteria</taxon>
        <taxon>Bacillati</taxon>
        <taxon>Actinomycetota</taxon>
        <taxon>Actinomycetes</taxon>
        <taxon>Micrococcales</taxon>
        <taxon>Micrococcaceae</taxon>
        <taxon>Kocuria</taxon>
    </lineage>
</organism>
<feature type="compositionally biased region" description="Basic and acidic residues" evidence="1">
    <location>
        <begin position="43"/>
        <end position="74"/>
    </location>
</feature>
<feature type="compositionally biased region" description="Low complexity" evidence="1">
    <location>
        <begin position="11"/>
        <end position="29"/>
    </location>
</feature>
<feature type="compositionally biased region" description="Basic and acidic residues" evidence="1">
    <location>
        <begin position="1"/>
        <end position="10"/>
    </location>
</feature>
<dbReference type="RefSeq" id="WP_031283270.1">
    <property type="nucleotide sequence ID" value="NZ_JSUH01000012.1"/>
</dbReference>
<dbReference type="InterPro" id="IPR021403">
    <property type="entry name" value="DUF3043"/>
</dbReference>
<feature type="transmembrane region" description="Helical" evidence="2">
    <location>
        <begin position="110"/>
        <end position="129"/>
    </location>
</feature>
<accession>A0A0A6YBH0</accession>
<comment type="caution">
    <text evidence="3">The sequence shown here is derived from an EMBL/GenBank/DDBJ whole genome shotgun (WGS) entry which is preliminary data.</text>
</comment>
<protein>
    <submittedName>
        <fullName evidence="3">Membrane protein</fullName>
    </submittedName>
</protein>
<evidence type="ECO:0000256" key="2">
    <source>
        <dbReference type="SAM" id="Phobius"/>
    </source>
</evidence>
<keyword evidence="2" id="KW-1133">Transmembrane helix</keyword>
<dbReference type="Pfam" id="PF11241">
    <property type="entry name" value="DUF3043"/>
    <property type="match status" value="1"/>
</dbReference>
<dbReference type="AlphaFoldDB" id="A0A0A6YBH0"/>
<feature type="compositionally biased region" description="Basic and acidic residues" evidence="1">
    <location>
        <begin position="83"/>
        <end position="92"/>
    </location>
</feature>
<reference evidence="3 4" key="1">
    <citation type="journal article" date="2003" name="Int. J. Syst. Evol. Microbiol.">
        <title>Kocuria polaris sp. nov., an orange-pigmented psychrophilic bacterium isolated from an Antarctic cyanobacterial mat sample.</title>
        <authorList>
            <person name="Reddy G.S."/>
            <person name="Prakash J.S."/>
            <person name="Prabahar V."/>
            <person name="Matsumoto G.I."/>
            <person name="Stackebrandt E."/>
            <person name="Shivaji S."/>
        </authorList>
    </citation>
    <scope>NUCLEOTIDE SEQUENCE [LARGE SCALE GENOMIC DNA]</scope>
    <source>
        <strain evidence="3 4">CMS 76or</strain>
    </source>
</reference>
<name>A0A0A6YBH0_KOCRO</name>
<evidence type="ECO:0000313" key="4">
    <source>
        <dbReference type="Proteomes" id="UP000030466"/>
    </source>
</evidence>
<keyword evidence="2" id="KW-0812">Transmembrane</keyword>